<feature type="compositionally biased region" description="Low complexity" evidence="1">
    <location>
        <begin position="123"/>
        <end position="138"/>
    </location>
</feature>
<comment type="caution">
    <text evidence="2">The sequence shown here is derived from an EMBL/GenBank/DDBJ whole genome shotgun (WGS) entry which is preliminary data.</text>
</comment>
<organism evidence="2 3">
    <name type="scientific">Microbacterium panaciterrae</name>
    <dbReference type="NCBI Taxonomy" id="985759"/>
    <lineage>
        <taxon>Bacteria</taxon>
        <taxon>Bacillati</taxon>
        <taxon>Actinomycetota</taxon>
        <taxon>Actinomycetes</taxon>
        <taxon>Micrococcales</taxon>
        <taxon>Microbacteriaceae</taxon>
        <taxon>Microbacterium</taxon>
    </lineage>
</organism>
<evidence type="ECO:0000313" key="2">
    <source>
        <dbReference type="EMBL" id="GAA4478368.1"/>
    </source>
</evidence>
<sequence length="175" mass="18959">MNEVQGPTPTGNSRPYKSLAEALRAHRVDPANHDFIDALVEAVGITTYIDRGRYIEAVRRGEGAALHIGKTYTNGFTAEEQVIIAGRALPLLPSEGREPYFYVTHPSELPDMPIVASRAQGTARSAGTRSAATRAAAKPKAEPRTLRATVREDRDYGVCDVCFMVRNAAGRCGCD</sequence>
<protein>
    <submittedName>
        <fullName evidence="2">Uncharacterized protein</fullName>
    </submittedName>
</protein>
<proteinExistence type="predicted"/>
<keyword evidence="3" id="KW-1185">Reference proteome</keyword>
<gene>
    <name evidence="2" type="ORF">GCM10023171_02400</name>
</gene>
<dbReference type="RefSeq" id="WP_345183508.1">
    <property type="nucleotide sequence ID" value="NZ_BAABGP010000003.1"/>
</dbReference>
<feature type="region of interest" description="Disordered" evidence="1">
    <location>
        <begin position="123"/>
        <end position="144"/>
    </location>
</feature>
<dbReference type="Proteomes" id="UP001500731">
    <property type="component" value="Unassembled WGS sequence"/>
</dbReference>
<name>A0ABP8NZ30_9MICO</name>
<evidence type="ECO:0000313" key="3">
    <source>
        <dbReference type="Proteomes" id="UP001500731"/>
    </source>
</evidence>
<reference evidence="3" key="1">
    <citation type="journal article" date="2019" name="Int. J. Syst. Evol. Microbiol.">
        <title>The Global Catalogue of Microorganisms (GCM) 10K type strain sequencing project: providing services to taxonomists for standard genome sequencing and annotation.</title>
        <authorList>
            <consortium name="The Broad Institute Genomics Platform"/>
            <consortium name="The Broad Institute Genome Sequencing Center for Infectious Disease"/>
            <person name="Wu L."/>
            <person name="Ma J."/>
        </authorList>
    </citation>
    <scope>NUCLEOTIDE SEQUENCE [LARGE SCALE GENOMIC DNA]</scope>
    <source>
        <strain evidence="3">JCM 17839</strain>
    </source>
</reference>
<dbReference type="EMBL" id="BAABGP010000003">
    <property type="protein sequence ID" value="GAA4478368.1"/>
    <property type="molecule type" value="Genomic_DNA"/>
</dbReference>
<accession>A0ABP8NZ30</accession>
<evidence type="ECO:0000256" key="1">
    <source>
        <dbReference type="SAM" id="MobiDB-lite"/>
    </source>
</evidence>